<feature type="repeat" description="TPR" evidence="2">
    <location>
        <begin position="142"/>
        <end position="175"/>
    </location>
</feature>
<keyword evidence="2" id="KW-0802">TPR repeat</keyword>
<comment type="caution">
    <text evidence="3">The sequence shown here is derived from an EMBL/GenBank/DDBJ whole genome shotgun (WGS) entry which is preliminary data.</text>
</comment>
<dbReference type="Pfam" id="PF13469">
    <property type="entry name" value="Sulfotransfer_3"/>
    <property type="match status" value="1"/>
</dbReference>
<evidence type="ECO:0000256" key="2">
    <source>
        <dbReference type="PROSITE-ProRule" id="PRU00339"/>
    </source>
</evidence>
<dbReference type="InterPro" id="IPR026634">
    <property type="entry name" value="TPST-like"/>
</dbReference>
<protein>
    <submittedName>
        <fullName evidence="3">Sulfotransferase family protein</fullName>
    </submittedName>
</protein>
<evidence type="ECO:0000313" key="4">
    <source>
        <dbReference type="Proteomes" id="UP000298050"/>
    </source>
</evidence>
<dbReference type="EMBL" id="SRLE01000010">
    <property type="protein sequence ID" value="TGD72291.1"/>
    <property type="molecule type" value="Genomic_DNA"/>
</dbReference>
<keyword evidence="1 3" id="KW-0808">Transferase</keyword>
<reference evidence="3 4" key="1">
    <citation type="submission" date="2019-04" db="EMBL/GenBank/DDBJ databases">
        <title>Taxonomy of novel Haliea sp. from mangrove soil of West Coast of India.</title>
        <authorList>
            <person name="Verma A."/>
            <person name="Kumar P."/>
            <person name="Krishnamurthi S."/>
        </authorList>
    </citation>
    <scope>NUCLEOTIDE SEQUENCE [LARGE SCALE GENOMIC DNA]</scope>
    <source>
        <strain evidence="3 4">SAOS-164</strain>
    </source>
</reference>
<dbReference type="PANTHER" id="PTHR12788:SF10">
    <property type="entry name" value="PROTEIN-TYROSINE SULFOTRANSFERASE"/>
    <property type="match status" value="1"/>
</dbReference>
<dbReference type="Gene3D" id="3.40.50.300">
    <property type="entry name" value="P-loop containing nucleotide triphosphate hydrolases"/>
    <property type="match status" value="1"/>
</dbReference>
<accession>A0A4Z0LYD3</accession>
<dbReference type="PANTHER" id="PTHR12788">
    <property type="entry name" value="PROTEIN-TYROSINE SULFOTRANSFERASE 2"/>
    <property type="match status" value="1"/>
</dbReference>
<proteinExistence type="predicted"/>
<dbReference type="PROSITE" id="PS50005">
    <property type="entry name" value="TPR"/>
    <property type="match status" value="3"/>
</dbReference>
<dbReference type="Pfam" id="PF13432">
    <property type="entry name" value="TPR_16"/>
    <property type="match status" value="2"/>
</dbReference>
<dbReference type="Gene3D" id="1.25.40.10">
    <property type="entry name" value="Tetratricopeptide repeat domain"/>
    <property type="match status" value="2"/>
</dbReference>
<keyword evidence="4" id="KW-1185">Reference proteome</keyword>
<dbReference type="InterPro" id="IPR019734">
    <property type="entry name" value="TPR_rpt"/>
</dbReference>
<dbReference type="SUPFAM" id="SSF52540">
    <property type="entry name" value="P-loop containing nucleoside triphosphate hydrolases"/>
    <property type="match status" value="1"/>
</dbReference>
<organism evidence="3 4">
    <name type="scientific">Mangrovimicrobium sediminis</name>
    <dbReference type="NCBI Taxonomy" id="2562682"/>
    <lineage>
        <taxon>Bacteria</taxon>
        <taxon>Pseudomonadati</taxon>
        <taxon>Pseudomonadota</taxon>
        <taxon>Gammaproteobacteria</taxon>
        <taxon>Cellvibrionales</taxon>
        <taxon>Halieaceae</taxon>
        <taxon>Mangrovimicrobium</taxon>
    </lineage>
</organism>
<dbReference type="Proteomes" id="UP000298050">
    <property type="component" value="Unassembled WGS sequence"/>
</dbReference>
<sequence length="531" mass="58326">MPDSANSQRHRRAVSALNRGDLRAMAGECEAIVAADPDFADAWFLLAIAAEARRDLPGALAQLERAVSLAPDNSDYLAQQAKLLALLNRPAAALAAADAALAAGEPRALALDTLGVVFTRLGEHARAARVLQRAVDAAPSNAQFHFNLASAQQFLGDESGARAHYERAIDLQPRFARAYWALSELEKTAPDTTRQARLEALAADPALGAVDRLYIGHALSRLYEQRGDYPAAFAALCEAKNAQRERIAYDRAQDEALFAALQQGFTAADPEPRPPQQDWTPLFIVGMPRSGTTLVERMLSAHPAIAGLGELQDFPHAVKAASGERSPRVLDPAVIAGALEADPEQIARTYRNALETRGGTPAPGTRYLADKQPLNVLQLGFILRALPAARVIIVRRDPLDTCLANYRQLFAVNFSYYNYAYDIADTAHYYCLFDRLCRHWHTLYGARIHALQYEQLVEDPRQTLGAALDYLALPWDDACLDFHHRDGAVTTASAMQVRQPLYRDAIGRWRKYEKEMAPAIAELREQGVTGV</sequence>
<dbReference type="GO" id="GO:0008476">
    <property type="term" value="F:protein-tyrosine sulfotransferase activity"/>
    <property type="evidence" value="ECO:0007669"/>
    <property type="project" value="InterPro"/>
</dbReference>
<dbReference type="OrthoDB" id="9815894at2"/>
<dbReference type="InterPro" id="IPR011990">
    <property type="entry name" value="TPR-like_helical_dom_sf"/>
</dbReference>
<dbReference type="RefSeq" id="WP_135445384.1">
    <property type="nucleotide sequence ID" value="NZ_SRLE01000010.1"/>
</dbReference>
<evidence type="ECO:0000256" key="1">
    <source>
        <dbReference type="ARBA" id="ARBA00022679"/>
    </source>
</evidence>
<dbReference type="SUPFAM" id="SSF48452">
    <property type="entry name" value="TPR-like"/>
    <property type="match status" value="1"/>
</dbReference>
<dbReference type="SMART" id="SM00028">
    <property type="entry name" value="TPR"/>
    <property type="match status" value="3"/>
</dbReference>
<name>A0A4Z0LYD3_9GAMM</name>
<gene>
    <name evidence="3" type="ORF">E4634_15100</name>
</gene>
<feature type="repeat" description="TPR" evidence="2">
    <location>
        <begin position="108"/>
        <end position="141"/>
    </location>
</feature>
<evidence type="ECO:0000313" key="3">
    <source>
        <dbReference type="EMBL" id="TGD72291.1"/>
    </source>
</evidence>
<dbReference type="AlphaFoldDB" id="A0A4Z0LYD3"/>
<dbReference type="InterPro" id="IPR027417">
    <property type="entry name" value="P-loop_NTPase"/>
</dbReference>
<feature type="repeat" description="TPR" evidence="2">
    <location>
        <begin position="40"/>
        <end position="73"/>
    </location>
</feature>